<name>A0A6C1KGS2_XANAU</name>
<dbReference type="EMBL" id="VAUP01000022">
    <property type="protein sequence ID" value="TLX43001.1"/>
    <property type="molecule type" value="Genomic_DNA"/>
</dbReference>
<accession>A0A6C1KGS2</accession>
<dbReference type="AlphaFoldDB" id="A0A6C1KGS2"/>
<proteinExistence type="predicted"/>
<gene>
    <name evidence="2" type="ORF">FBQ73_10125</name>
</gene>
<protein>
    <submittedName>
        <fullName evidence="2">ABC transporter substrate-binding protein</fullName>
    </submittedName>
</protein>
<comment type="caution">
    <text evidence="2">The sequence shown here is derived from an EMBL/GenBank/DDBJ whole genome shotgun (WGS) entry which is preliminary data.</text>
</comment>
<organism evidence="2 3">
    <name type="scientific">Xanthobacter autotrophicus</name>
    <dbReference type="NCBI Taxonomy" id="280"/>
    <lineage>
        <taxon>Bacteria</taxon>
        <taxon>Pseudomonadati</taxon>
        <taxon>Pseudomonadota</taxon>
        <taxon>Alphaproteobacteria</taxon>
        <taxon>Hyphomicrobiales</taxon>
        <taxon>Xanthobacteraceae</taxon>
        <taxon>Xanthobacter</taxon>
    </lineage>
</organism>
<reference evidence="2 3" key="1">
    <citation type="submission" date="2019-05" db="EMBL/GenBank/DDBJ databases">
        <authorList>
            <person name="Zhou X."/>
        </authorList>
    </citation>
    <scope>NUCLEOTIDE SEQUENCE [LARGE SCALE GENOMIC DNA]</scope>
    <source>
        <strain evidence="2 3">DSM 432</strain>
    </source>
</reference>
<evidence type="ECO:0000313" key="2">
    <source>
        <dbReference type="EMBL" id="TLX43001.1"/>
    </source>
</evidence>
<dbReference type="Proteomes" id="UP000305131">
    <property type="component" value="Unassembled WGS sequence"/>
</dbReference>
<feature type="signal peptide" evidence="1">
    <location>
        <begin position="1"/>
        <end position="26"/>
    </location>
</feature>
<dbReference type="Gene3D" id="3.40.190.10">
    <property type="entry name" value="Periplasmic binding protein-like II"/>
    <property type="match status" value="2"/>
</dbReference>
<dbReference type="GeneID" id="95773809"/>
<keyword evidence="1" id="KW-0732">Signal</keyword>
<dbReference type="RefSeq" id="WP_138399358.1">
    <property type="nucleotide sequence ID" value="NZ_JBAFVI010000002.1"/>
</dbReference>
<dbReference type="SUPFAM" id="SSF53850">
    <property type="entry name" value="Periplasmic binding protein-like II"/>
    <property type="match status" value="1"/>
</dbReference>
<feature type="chain" id="PRO_5025688086" evidence="1">
    <location>
        <begin position="27"/>
        <end position="334"/>
    </location>
</feature>
<evidence type="ECO:0000256" key="1">
    <source>
        <dbReference type="SAM" id="SignalP"/>
    </source>
</evidence>
<dbReference type="PANTHER" id="PTHR30024">
    <property type="entry name" value="ALIPHATIC SULFONATES-BINDING PROTEIN-RELATED"/>
    <property type="match status" value="1"/>
</dbReference>
<sequence>MFNVRAWGSAALAAAFLFASPAGGRAETGAVKIGLQYGLVYLPIVVAAEEKLFEKNAKALGLPGLDVALSRISGSTGMNDALLSGSIEAGALGSAGALIAWDKTRGKQQIKSIAGLSVVTYTLFTNRQNVSALKDFTPNDKIAVPAFNSPQAILLRVAAERDLGGQDKANALMTALPHPDATAALLAGEAIGGYFATPPFSQIIERDPRMRKVLVSGSLFGGQEATAATLAATQQFVDANPKVAEALLRGLADACALIRADPKKAAEIYLKSEAVQLSAADVEKITTDGSIVYQIEPQGMMTYTKYMYQQGLLKKEPQKWQDLFFPMIGDRSGS</sequence>
<dbReference type="PANTHER" id="PTHR30024:SF2">
    <property type="entry name" value="ABC TRANSPORTER SUBSTRATE-BINDING PROTEIN"/>
    <property type="match status" value="1"/>
</dbReference>
<dbReference type="Pfam" id="PF13379">
    <property type="entry name" value="NMT1_2"/>
    <property type="match status" value="1"/>
</dbReference>
<evidence type="ECO:0000313" key="3">
    <source>
        <dbReference type="Proteomes" id="UP000305131"/>
    </source>
</evidence>
<dbReference type="OrthoDB" id="6788250at2"/>